<comment type="caution">
    <text evidence="10">The sequence shown here is derived from an EMBL/GenBank/DDBJ whole genome shotgun (WGS) entry which is preliminary data.</text>
</comment>
<dbReference type="InterPro" id="IPR000158">
    <property type="entry name" value="Cell_div_FtsZ"/>
</dbReference>
<dbReference type="SUPFAM" id="SSF55307">
    <property type="entry name" value="Tubulin C-terminal domain-like"/>
    <property type="match status" value="1"/>
</dbReference>
<keyword evidence="11" id="KW-1185">Reference proteome</keyword>
<dbReference type="FunFam" id="3.40.50.1440:FF:000001">
    <property type="entry name" value="Cell division protein FtsZ"/>
    <property type="match status" value="1"/>
</dbReference>
<dbReference type="InterPro" id="IPR003008">
    <property type="entry name" value="Tubulin_FtsZ_GTPase"/>
</dbReference>
<dbReference type="SMART" id="SM00865">
    <property type="entry name" value="Tubulin_C"/>
    <property type="match status" value="1"/>
</dbReference>
<feature type="binding site" evidence="4">
    <location>
        <begin position="108"/>
        <end position="110"/>
    </location>
    <ligand>
        <name>GTP</name>
        <dbReference type="ChEBI" id="CHEBI:37565"/>
    </ligand>
</feature>
<dbReference type="InterPro" id="IPR008280">
    <property type="entry name" value="Tub_FtsZ_C"/>
</dbReference>
<evidence type="ECO:0000259" key="8">
    <source>
        <dbReference type="SMART" id="SM00864"/>
    </source>
</evidence>
<evidence type="ECO:0000256" key="6">
    <source>
        <dbReference type="RuleBase" id="RU000631"/>
    </source>
</evidence>
<dbReference type="Pfam" id="PF00091">
    <property type="entry name" value="Tubulin"/>
    <property type="match status" value="1"/>
</dbReference>
<dbReference type="OrthoDB" id="9813375at2"/>
<feature type="binding site" evidence="4">
    <location>
        <begin position="20"/>
        <end position="24"/>
    </location>
    <ligand>
        <name>GTP</name>
        <dbReference type="ChEBI" id="CHEBI:37565"/>
    </ligand>
</feature>
<dbReference type="Pfam" id="PF12327">
    <property type="entry name" value="FtsZ_C"/>
    <property type="match status" value="1"/>
</dbReference>
<feature type="domain" description="Tubulin/FtsZ GTPase" evidence="8">
    <location>
        <begin position="12"/>
        <end position="204"/>
    </location>
</feature>
<evidence type="ECO:0000256" key="2">
    <source>
        <dbReference type="ARBA" id="ARBA00022741"/>
    </source>
</evidence>
<dbReference type="EMBL" id="VOOR01000055">
    <property type="protein sequence ID" value="TXB61525.1"/>
    <property type="molecule type" value="Genomic_DNA"/>
</dbReference>
<dbReference type="GO" id="GO:0043093">
    <property type="term" value="P:FtsZ-dependent cytokinesis"/>
    <property type="evidence" value="ECO:0007669"/>
    <property type="project" value="UniProtKB-UniRule"/>
</dbReference>
<accession>A0A5C6RHZ5</accession>
<keyword evidence="4 6" id="KW-0131">Cell cycle</keyword>
<evidence type="ECO:0000256" key="1">
    <source>
        <dbReference type="ARBA" id="ARBA00009690"/>
    </source>
</evidence>
<organism evidence="10 11">
    <name type="scientific">Phaeodactylibacter luteus</name>
    <dbReference type="NCBI Taxonomy" id="1564516"/>
    <lineage>
        <taxon>Bacteria</taxon>
        <taxon>Pseudomonadati</taxon>
        <taxon>Bacteroidota</taxon>
        <taxon>Saprospiria</taxon>
        <taxon>Saprospirales</taxon>
        <taxon>Haliscomenobacteraceae</taxon>
        <taxon>Phaeodactylibacter</taxon>
    </lineage>
</organism>
<evidence type="ECO:0000256" key="5">
    <source>
        <dbReference type="NCBIfam" id="TIGR00065"/>
    </source>
</evidence>
<comment type="subcellular location">
    <subcellularLocation>
        <location evidence="4">Cytoplasm</location>
    </subcellularLocation>
    <text evidence="4">Assembles at midcell at the inner surface of the cytoplasmic membrane.</text>
</comment>
<feature type="domain" description="Tubulin/FtsZ 2-layer sandwich" evidence="9">
    <location>
        <begin position="206"/>
        <end position="325"/>
    </location>
</feature>
<dbReference type="SMART" id="SM00864">
    <property type="entry name" value="Tubulin"/>
    <property type="match status" value="1"/>
</dbReference>
<dbReference type="InterPro" id="IPR036525">
    <property type="entry name" value="Tubulin/FtsZ_GTPase_sf"/>
</dbReference>
<feature type="region of interest" description="Disordered" evidence="7">
    <location>
        <begin position="334"/>
        <end position="368"/>
    </location>
</feature>
<dbReference type="InterPro" id="IPR024757">
    <property type="entry name" value="FtsZ_C"/>
</dbReference>
<comment type="function">
    <text evidence="4 6">Essential cell division protein that forms a contractile ring structure (Z ring) at the future cell division site. The regulation of the ring assembly controls the timing and the location of cell division. One of the functions of the FtsZ ring is to recruit other cell division proteins to the septum to produce a new cell wall between the dividing cells. Binds GTP and shows GTPase activity.</text>
</comment>
<keyword evidence="4" id="KW-0963">Cytoplasm</keyword>
<keyword evidence="4 6" id="KW-0132">Cell division</keyword>
<evidence type="ECO:0000256" key="7">
    <source>
        <dbReference type="SAM" id="MobiDB-lite"/>
    </source>
</evidence>
<gene>
    <name evidence="4 10" type="primary">ftsZ</name>
    <name evidence="10" type="ORF">FRY97_18665</name>
</gene>
<dbReference type="Gene3D" id="3.40.50.1440">
    <property type="entry name" value="Tubulin/FtsZ, GTPase domain"/>
    <property type="match status" value="1"/>
</dbReference>
<feature type="region of interest" description="Disordered" evidence="7">
    <location>
        <begin position="442"/>
        <end position="488"/>
    </location>
</feature>
<comment type="subunit">
    <text evidence="4">Homodimer. Polymerizes to form a dynamic ring structure in a strictly GTP-dependent manner. Interacts directly with several other division proteins.</text>
</comment>
<dbReference type="GO" id="GO:0005737">
    <property type="term" value="C:cytoplasm"/>
    <property type="evidence" value="ECO:0007669"/>
    <property type="project" value="UniProtKB-SubCell"/>
</dbReference>
<dbReference type="PANTHER" id="PTHR30314">
    <property type="entry name" value="CELL DIVISION PROTEIN FTSZ-RELATED"/>
    <property type="match status" value="1"/>
</dbReference>
<dbReference type="GO" id="GO:0005525">
    <property type="term" value="F:GTP binding"/>
    <property type="evidence" value="ECO:0007669"/>
    <property type="project" value="UniProtKB-UniRule"/>
</dbReference>
<dbReference type="NCBIfam" id="TIGR00065">
    <property type="entry name" value="ftsZ"/>
    <property type="match status" value="1"/>
</dbReference>
<name>A0A5C6RHZ5_9BACT</name>
<dbReference type="InterPro" id="IPR045061">
    <property type="entry name" value="FtsZ/CetZ"/>
</dbReference>
<dbReference type="InterPro" id="IPR018316">
    <property type="entry name" value="Tubulin/FtsZ_2-layer-sand-dom"/>
</dbReference>
<dbReference type="GO" id="GO:0000917">
    <property type="term" value="P:division septum assembly"/>
    <property type="evidence" value="ECO:0007669"/>
    <property type="project" value="UniProtKB-KW"/>
</dbReference>
<feature type="binding site" evidence="4">
    <location>
        <position position="143"/>
    </location>
    <ligand>
        <name>GTP</name>
        <dbReference type="ChEBI" id="CHEBI:37565"/>
    </ligand>
</feature>
<feature type="binding site" evidence="4">
    <location>
        <position position="139"/>
    </location>
    <ligand>
        <name>GTP</name>
        <dbReference type="ChEBI" id="CHEBI:37565"/>
    </ligand>
</feature>
<dbReference type="GO" id="GO:0032153">
    <property type="term" value="C:cell division site"/>
    <property type="evidence" value="ECO:0007669"/>
    <property type="project" value="UniProtKB-UniRule"/>
</dbReference>
<dbReference type="PANTHER" id="PTHR30314:SF3">
    <property type="entry name" value="MITOCHONDRIAL DIVISION PROTEIN FSZA"/>
    <property type="match status" value="1"/>
</dbReference>
<sequence>MVFDLPKDESPIIKVIGVGGGGSNAVTHMFRQGIVGVDFAICNTDSQAMELSPVPTRMQLGPNLTEGRGAGSKPNIGKMACEESIEAVKAYLENNCRMLFITAGMGGGTGTGAAPIIAKTAREMDILTVGIVTLPFTFEGRRRTSQGSEGLEELKKHVDTLIVISNDKLRQIHGNLSISEAFGQADNILTTAAKGIAEIITVPGYVNVDFEDVNTVMRESGVAIMGTASAEGEDRAKRAVDDALHSPLLEDNDIKGAQHILLNITSGTKEVTMDEIFEITEFVQEEAGYGTDLIWGNCYDESLGDKIAVTVIATGFERNKAQQIEKAGNERVVVNLDDDKNTPKQAPPKKKGLADIGFEPSEPEDNTVEFEDIRETVARFQGRNRYSYDEPYQKQDAPDDGASTEADQRKYLEKERKRRERLRNNRVKLSNPQAIIELENEPAYLRRGVSLDDVPSSDEQPRSTWSINDEDEIDMRGRGNSYLHDNVD</sequence>
<dbReference type="GO" id="GO:0051258">
    <property type="term" value="P:protein polymerization"/>
    <property type="evidence" value="ECO:0007669"/>
    <property type="project" value="UniProtKB-UniRule"/>
</dbReference>
<dbReference type="InterPro" id="IPR020805">
    <property type="entry name" value="Cell_div_FtsZ_CS"/>
</dbReference>
<feature type="region of interest" description="Disordered" evidence="7">
    <location>
        <begin position="382"/>
        <end position="406"/>
    </location>
</feature>
<keyword evidence="2 4" id="KW-0547">Nucleotide-binding</keyword>
<reference evidence="10 11" key="1">
    <citation type="submission" date="2019-08" db="EMBL/GenBank/DDBJ databases">
        <title>Genome of Phaeodactylibacter luteus.</title>
        <authorList>
            <person name="Bowman J.P."/>
        </authorList>
    </citation>
    <scope>NUCLEOTIDE SEQUENCE [LARGE SCALE GENOMIC DNA]</scope>
    <source>
        <strain evidence="10 11">KCTC 42180</strain>
    </source>
</reference>
<protein>
    <recommendedName>
        <fullName evidence="4 5">Cell division protein FtsZ</fullName>
    </recommendedName>
</protein>
<dbReference type="PRINTS" id="PR00423">
    <property type="entry name" value="CELLDVISFTSZ"/>
</dbReference>
<feature type="binding site" evidence="4">
    <location>
        <position position="186"/>
    </location>
    <ligand>
        <name>GTP</name>
        <dbReference type="ChEBI" id="CHEBI:37565"/>
    </ligand>
</feature>
<dbReference type="CDD" id="cd02201">
    <property type="entry name" value="FtsZ_type1"/>
    <property type="match status" value="1"/>
</dbReference>
<dbReference type="Gene3D" id="3.30.1330.20">
    <property type="entry name" value="Tubulin/FtsZ, C-terminal domain"/>
    <property type="match status" value="1"/>
</dbReference>
<dbReference type="SUPFAM" id="SSF52490">
    <property type="entry name" value="Tubulin nucleotide-binding domain-like"/>
    <property type="match status" value="1"/>
</dbReference>
<dbReference type="HAMAP" id="MF_00909">
    <property type="entry name" value="FtsZ"/>
    <property type="match status" value="1"/>
</dbReference>
<keyword evidence="3 4" id="KW-0342">GTP-binding</keyword>
<dbReference type="RefSeq" id="WP_147169092.1">
    <property type="nucleotide sequence ID" value="NZ_VOOR01000055.1"/>
</dbReference>
<keyword evidence="4 6" id="KW-0717">Septation</keyword>
<evidence type="ECO:0000313" key="10">
    <source>
        <dbReference type="EMBL" id="TXB61525.1"/>
    </source>
</evidence>
<evidence type="ECO:0000259" key="9">
    <source>
        <dbReference type="SMART" id="SM00865"/>
    </source>
</evidence>
<feature type="compositionally biased region" description="Basic and acidic residues" evidence="7">
    <location>
        <begin position="386"/>
        <end position="397"/>
    </location>
</feature>
<dbReference type="InterPro" id="IPR037103">
    <property type="entry name" value="Tubulin/FtsZ-like_C"/>
</dbReference>
<evidence type="ECO:0000256" key="4">
    <source>
        <dbReference type="HAMAP-Rule" id="MF_00909"/>
    </source>
</evidence>
<evidence type="ECO:0000313" key="11">
    <source>
        <dbReference type="Proteomes" id="UP000321580"/>
    </source>
</evidence>
<evidence type="ECO:0000256" key="3">
    <source>
        <dbReference type="ARBA" id="ARBA00023134"/>
    </source>
</evidence>
<dbReference type="AlphaFoldDB" id="A0A5C6RHZ5"/>
<dbReference type="GO" id="GO:0003924">
    <property type="term" value="F:GTPase activity"/>
    <property type="evidence" value="ECO:0007669"/>
    <property type="project" value="UniProtKB-UniRule"/>
</dbReference>
<dbReference type="PROSITE" id="PS01135">
    <property type="entry name" value="FTSZ_2"/>
    <property type="match status" value="1"/>
</dbReference>
<dbReference type="Proteomes" id="UP000321580">
    <property type="component" value="Unassembled WGS sequence"/>
</dbReference>
<proteinExistence type="inferred from homology"/>
<comment type="similarity">
    <text evidence="1 4 6">Belongs to the FtsZ family.</text>
</comment>